<dbReference type="EMBL" id="JAFEMO010000003">
    <property type="protein sequence ID" value="KAH7574208.1"/>
    <property type="molecule type" value="Genomic_DNA"/>
</dbReference>
<feature type="repeat" description="PPR" evidence="2">
    <location>
        <begin position="235"/>
        <end position="269"/>
    </location>
</feature>
<dbReference type="PROSITE" id="PS51375">
    <property type="entry name" value="PPR"/>
    <property type="match status" value="2"/>
</dbReference>
<dbReference type="Pfam" id="PF01535">
    <property type="entry name" value="PPR"/>
    <property type="match status" value="2"/>
</dbReference>
<evidence type="ECO:0000256" key="2">
    <source>
        <dbReference type="PROSITE-ProRule" id="PRU00708"/>
    </source>
</evidence>
<organism evidence="4 5">
    <name type="scientific">Xanthoceras sorbifolium</name>
    <dbReference type="NCBI Taxonomy" id="99658"/>
    <lineage>
        <taxon>Eukaryota</taxon>
        <taxon>Viridiplantae</taxon>
        <taxon>Streptophyta</taxon>
        <taxon>Embryophyta</taxon>
        <taxon>Tracheophyta</taxon>
        <taxon>Spermatophyta</taxon>
        <taxon>Magnoliopsida</taxon>
        <taxon>eudicotyledons</taxon>
        <taxon>Gunneridae</taxon>
        <taxon>Pentapetalae</taxon>
        <taxon>rosids</taxon>
        <taxon>malvids</taxon>
        <taxon>Sapindales</taxon>
        <taxon>Sapindaceae</taxon>
        <taxon>Xanthoceroideae</taxon>
        <taxon>Xanthoceras</taxon>
    </lineage>
</organism>
<reference evidence="4 5" key="1">
    <citation type="submission" date="2021-02" db="EMBL/GenBank/DDBJ databases">
        <title>Plant Genome Project.</title>
        <authorList>
            <person name="Zhang R.-G."/>
        </authorList>
    </citation>
    <scope>NUCLEOTIDE SEQUENCE [LARGE SCALE GENOMIC DNA]</scope>
    <source>
        <tissue evidence="4">Leaves</tissue>
    </source>
</reference>
<evidence type="ECO:0008006" key="6">
    <source>
        <dbReference type="Google" id="ProtNLM"/>
    </source>
</evidence>
<evidence type="ECO:0000256" key="1">
    <source>
        <dbReference type="ARBA" id="ARBA00022737"/>
    </source>
</evidence>
<dbReference type="InterPro" id="IPR002885">
    <property type="entry name" value="PPR_rpt"/>
</dbReference>
<keyword evidence="5" id="KW-1185">Reference proteome</keyword>
<feature type="repeat" description="PPR" evidence="2">
    <location>
        <begin position="54"/>
        <end position="89"/>
    </location>
</feature>
<dbReference type="Pfam" id="PF20431">
    <property type="entry name" value="E_motif"/>
    <property type="match status" value="1"/>
</dbReference>
<keyword evidence="3" id="KW-0812">Transmembrane</keyword>
<dbReference type="Proteomes" id="UP000827721">
    <property type="component" value="Unassembled WGS sequence"/>
</dbReference>
<dbReference type="InterPro" id="IPR046960">
    <property type="entry name" value="PPR_At4g14850-like_plant"/>
</dbReference>
<keyword evidence="1" id="KW-0677">Repeat</keyword>
<keyword evidence="3" id="KW-0472">Membrane</keyword>
<dbReference type="NCBIfam" id="TIGR00756">
    <property type="entry name" value="PPR"/>
    <property type="match status" value="2"/>
</dbReference>
<evidence type="ECO:0000313" key="5">
    <source>
        <dbReference type="Proteomes" id="UP000827721"/>
    </source>
</evidence>
<accession>A0ABQ8ICJ3</accession>
<protein>
    <recommendedName>
        <fullName evidence="6">Pentatricopeptide repeat-containing protein</fullName>
    </recommendedName>
</protein>
<evidence type="ECO:0000256" key="3">
    <source>
        <dbReference type="SAM" id="Phobius"/>
    </source>
</evidence>
<dbReference type="PANTHER" id="PTHR47926">
    <property type="entry name" value="PENTATRICOPEPTIDE REPEAT-CONTAINING PROTEIN"/>
    <property type="match status" value="1"/>
</dbReference>
<gene>
    <name evidence="4" type="ORF">JRO89_XS03G0265500</name>
</gene>
<sequence>MAVHKKCYFHLVAQGVLLNMSTFHFLIHACSRVLAIRQGSEIHGRILKYGLGNNLSLNNNLVGLYKKCGKLKEEALGLFREMMDDGVSPDEITMVSLVSACTKSMDFEMGETLLLYIEENSLEISGSLLNCVVYMYVKSRKMEEARKFLDRCEPDRVDVLFVDYFGQNDVVLVSALLASVHVGDWRSGRSIHGFVVKYGKIVGRVSRECSGRLVCKISGDIVKARAFFNEIPEKDVISWDTIMNCFARNNQCEESFDLFHEMLHSKVKPDKSLCHGGLVKEGYEFFSKMSSVYKINPKIEHYGCMVDLLEPLEAHQNVELAEYAFNHLNGAAYVQLSNIYAKAGRWEDVSRVIT</sequence>
<evidence type="ECO:0000313" key="4">
    <source>
        <dbReference type="EMBL" id="KAH7574208.1"/>
    </source>
</evidence>
<comment type="caution">
    <text evidence="4">The sequence shown here is derived from an EMBL/GenBank/DDBJ whole genome shotgun (WGS) entry which is preliminary data.</text>
</comment>
<proteinExistence type="predicted"/>
<dbReference type="InterPro" id="IPR011990">
    <property type="entry name" value="TPR-like_helical_dom_sf"/>
</dbReference>
<keyword evidence="3" id="KW-1133">Transmembrane helix</keyword>
<name>A0ABQ8ICJ3_9ROSI</name>
<dbReference type="InterPro" id="IPR046848">
    <property type="entry name" value="E_motif"/>
</dbReference>
<feature type="transmembrane region" description="Helical" evidence="3">
    <location>
        <begin position="7"/>
        <end position="27"/>
    </location>
</feature>
<dbReference type="PANTHER" id="PTHR47926:SF411">
    <property type="entry name" value="PENTATRICOPEPTIDE REPEAT-CONTAINING PROTEIN"/>
    <property type="match status" value="1"/>
</dbReference>
<dbReference type="Gene3D" id="1.25.40.10">
    <property type="entry name" value="Tetratricopeptide repeat domain"/>
    <property type="match status" value="3"/>
</dbReference>
<dbReference type="Pfam" id="PF13041">
    <property type="entry name" value="PPR_2"/>
    <property type="match status" value="1"/>
</dbReference>